<name>A0A563DE85_9FLAO</name>
<keyword evidence="3" id="KW-1185">Reference proteome</keyword>
<reference evidence="2 3" key="1">
    <citation type="submission" date="2019-02" db="EMBL/GenBank/DDBJ databases">
        <title>Apibacter muscae sp. nov.: a novel member of the house fly microbiota.</title>
        <authorList>
            <person name="Park R."/>
        </authorList>
    </citation>
    <scope>NUCLEOTIDE SEQUENCE [LARGE SCALE GENOMIC DNA]</scope>
    <source>
        <strain evidence="2 3">AL1</strain>
    </source>
</reference>
<keyword evidence="1" id="KW-0472">Membrane</keyword>
<feature type="transmembrane region" description="Helical" evidence="1">
    <location>
        <begin position="209"/>
        <end position="229"/>
    </location>
</feature>
<dbReference type="EMBL" id="SELH01000018">
    <property type="protein sequence ID" value="TWP28442.1"/>
    <property type="molecule type" value="Genomic_DNA"/>
</dbReference>
<organism evidence="2 3">
    <name type="scientific">Apibacter muscae</name>
    <dbReference type="NCBI Taxonomy" id="2509004"/>
    <lineage>
        <taxon>Bacteria</taxon>
        <taxon>Pseudomonadati</taxon>
        <taxon>Bacteroidota</taxon>
        <taxon>Flavobacteriia</taxon>
        <taxon>Flavobacteriales</taxon>
        <taxon>Weeksellaceae</taxon>
        <taxon>Apibacter</taxon>
    </lineage>
</organism>
<dbReference type="Proteomes" id="UP000319499">
    <property type="component" value="Unassembled WGS sequence"/>
</dbReference>
<accession>A0A563DE85</accession>
<protein>
    <submittedName>
        <fullName evidence="2">Uncharacterized protein</fullName>
    </submittedName>
</protein>
<evidence type="ECO:0000256" key="1">
    <source>
        <dbReference type="SAM" id="Phobius"/>
    </source>
</evidence>
<dbReference type="AlphaFoldDB" id="A0A563DE85"/>
<dbReference type="OrthoDB" id="1258624at2"/>
<keyword evidence="1" id="KW-1133">Transmembrane helix</keyword>
<gene>
    <name evidence="2" type="ORF">ETU09_05825</name>
</gene>
<sequence>MKFRFKDKTFSFPSTLSEITLGQKIEYENKYGKELDNKYKKIIGEEALNKSSKKNIDNDASLEKEKVLTPIQELELTELQIDIACKNFSFFTGIPLEDVKNINIDQVLNVYYSCFEQLNKEEDMKLEDKYLWNNEYWYLNDYKTNHTSDTTFNEFITAKQIVKNFYDLGEGKWDSLPYLCAIFLRKEGESFDEKLIVENSERIKLMYGLPLNIALSVAFFLSVSMIIYMNRLVYSMQQQEVRDQT</sequence>
<evidence type="ECO:0000313" key="2">
    <source>
        <dbReference type="EMBL" id="TWP28442.1"/>
    </source>
</evidence>
<dbReference type="RefSeq" id="WP_146292492.1">
    <property type="nucleotide sequence ID" value="NZ_SELH01000018.1"/>
</dbReference>
<comment type="caution">
    <text evidence="2">The sequence shown here is derived from an EMBL/GenBank/DDBJ whole genome shotgun (WGS) entry which is preliminary data.</text>
</comment>
<keyword evidence="1" id="KW-0812">Transmembrane</keyword>
<proteinExistence type="predicted"/>
<evidence type="ECO:0000313" key="3">
    <source>
        <dbReference type="Proteomes" id="UP000319499"/>
    </source>
</evidence>